<accession>V9WDK1</accession>
<keyword evidence="3" id="KW-1185">Reference proteome</keyword>
<dbReference type="InterPro" id="IPR021027">
    <property type="entry name" value="Transposase_put_HTH"/>
</dbReference>
<evidence type="ECO:0000313" key="3">
    <source>
        <dbReference type="Proteomes" id="UP000029431"/>
    </source>
</evidence>
<feature type="domain" description="Transposase putative helix-turn-helix" evidence="1">
    <location>
        <begin position="63"/>
        <end position="91"/>
    </location>
</feature>
<name>V9WDK1_9BACL</name>
<dbReference type="HOGENOM" id="CLU_1684837_0_0_9"/>
<dbReference type="Proteomes" id="UP000029431">
    <property type="component" value="Chromosome"/>
</dbReference>
<gene>
    <name evidence="2" type="ORF">ERIC2_c34720</name>
</gene>
<dbReference type="KEGG" id="plv:ERIC2_c34720"/>
<sequence>MSFDTPTYGEFVIVEEIFSTNILKNFCLCYPIFEVGFTISEIESDCDDYDNTFIKKRGGTVIVNKAYKIRIYPTKEQDVLINKTIGCCRFVLKPVFSSASHCLESKELLSHSGTCNCNEPVPGRGFSGCVCLYPHRKLSPCASASDRTEQFKGSKT</sequence>
<evidence type="ECO:0000313" key="2">
    <source>
        <dbReference type="EMBL" id="AHD07202.1"/>
    </source>
</evidence>
<dbReference type="AlphaFoldDB" id="V9WDK1"/>
<dbReference type="EMBL" id="CP003355">
    <property type="protein sequence ID" value="AHD07202.1"/>
    <property type="molecule type" value="Genomic_DNA"/>
</dbReference>
<evidence type="ECO:0000259" key="1">
    <source>
        <dbReference type="Pfam" id="PF12323"/>
    </source>
</evidence>
<organism evidence="2 3">
    <name type="scientific">Paenibacillus larvae subsp. larvae DSM 25430</name>
    <dbReference type="NCBI Taxonomy" id="697284"/>
    <lineage>
        <taxon>Bacteria</taxon>
        <taxon>Bacillati</taxon>
        <taxon>Bacillota</taxon>
        <taxon>Bacilli</taxon>
        <taxon>Bacillales</taxon>
        <taxon>Paenibacillaceae</taxon>
        <taxon>Paenibacillus</taxon>
    </lineage>
</organism>
<reference evidence="2 3" key="1">
    <citation type="journal article" date="2014" name="PLoS ONE">
        <title>How to Kill the Honey Bee Larva: Genomic Potential and Virulence Mechanisms of Paenibacillus larvae.</title>
        <authorList>
            <person name="Djukic M."/>
            <person name="Brzuszkiewicz E."/>
            <person name="Funfhaus A."/>
            <person name="Voss J."/>
            <person name="Gollnow K."/>
            <person name="Poppinga L."/>
            <person name="Liesegang H."/>
            <person name="Garcia-Gonzalez E."/>
            <person name="Genersch E."/>
            <person name="Daniel R."/>
        </authorList>
    </citation>
    <scope>NUCLEOTIDE SEQUENCE [LARGE SCALE GENOMIC DNA]</scope>
    <source>
        <strain evidence="2 3">DSM 25430</strain>
    </source>
</reference>
<dbReference type="Pfam" id="PF12323">
    <property type="entry name" value="HTH_OrfB_IS605"/>
    <property type="match status" value="1"/>
</dbReference>
<proteinExistence type="predicted"/>
<protein>
    <submittedName>
        <fullName evidence="2">Transposase</fullName>
    </submittedName>
</protein>